<reference evidence="2" key="1">
    <citation type="submission" date="2022-10" db="EMBL/GenBank/DDBJ databases">
        <authorList>
            <person name="Kim H.S."/>
            <person name="Kim J.-S."/>
            <person name="Suh M.K."/>
            <person name="Eom M.K."/>
            <person name="Lee J.-S."/>
        </authorList>
    </citation>
    <scope>NUCLEOTIDE SEQUENCE</scope>
    <source>
        <strain evidence="2">LIP-5</strain>
    </source>
</reference>
<keyword evidence="3" id="KW-1185">Reference proteome</keyword>
<protein>
    <recommendedName>
        <fullName evidence="4">Lipocalin-like domain-containing protein</fullName>
    </recommendedName>
</protein>
<proteinExistence type="predicted"/>
<dbReference type="AlphaFoldDB" id="A0AAE3INJ0"/>
<evidence type="ECO:0000256" key="1">
    <source>
        <dbReference type="SAM" id="SignalP"/>
    </source>
</evidence>
<comment type="caution">
    <text evidence="2">The sequence shown here is derived from an EMBL/GenBank/DDBJ whole genome shotgun (WGS) entry which is preliminary data.</text>
</comment>
<feature type="chain" id="PRO_5042220413" description="Lipocalin-like domain-containing protein" evidence="1">
    <location>
        <begin position="24"/>
        <end position="160"/>
    </location>
</feature>
<evidence type="ECO:0000313" key="3">
    <source>
        <dbReference type="Proteomes" id="UP001209317"/>
    </source>
</evidence>
<dbReference type="PROSITE" id="PS51257">
    <property type="entry name" value="PROKAR_LIPOPROTEIN"/>
    <property type="match status" value="1"/>
</dbReference>
<evidence type="ECO:0000313" key="2">
    <source>
        <dbReference type="EMBL" id="MCU7694370.1"/>
    </source>
</evidence>
<keyword evidence="1" id="KW-0732">Signal</keyword>
<sequence length="160" mass="17713">MHKQLFLAIAVSMLSLAACTNSASEETNQKKNTSNNSYTNDAIPAKFLGKWERTFFPVPGKPHKVSYIITPDSMFYSVSGAMVNANYTLEKDVFDAANNKFIGHNKAGNYFVAFFKQAGDSISIFKEPIASKEKGIAFEPPAANYKANHNQGWNLYGKNN</sequence>
<dbReference type="EMBL" id="JAOTPL010000009">
    <property type="protein sequence ID" value="MCU7694370.1"/>
    <property type="molecule type" value="Genomic_DNA"/>
</dbReference>
<accession>A0AAE3INJ0</accession>
<feature type="signal peptide" evidence="1">
    <location>
        <begin position="1"/>
        <end position="23"/>
    </location>
</feature>
<name>A0AAE3INJ0_9BACT</name>
<gene>
    <name evidence="2" type="ORF">OD355_07560</name>
</gene>
<dbReference type="RefSeq" id="WP_263037856.1">
    <property type="nucleotide sequence ID" value="NZ_JAOTPL010000009.1"/>
</dbReference>
<organism evidence="2 3">
    <name type="scientific">Haoranjiania flava</name>
    <dbReference type="NCBI Taxonomy" id="1856322"/>
    <lineage>
        <taxon>Bacteria</taxon>
        <taxon>Pseudomonadati</taxon>
        <taxon>Bacteroidota</taxon>
        <taxon>Chitinophagia</taxon>
        <taxon>Chitinophagales</taxon>
        <taxon>Chitinophagaceae</taxon>
        <taxon>Haoranjiania</taxon>
    </lineage>
</organism>
<evidence type="ECO:0008006" key="4">
    <source>
        <dbReference type="Google" id="ProtNLM"/>
    </source>
</evidence>
<dbReference type="Proteomes" id="UP001209317">
    <property type="component" value="Unassembled WGS sequence"/>
</dbReference>